<evidence type="ECO:0000313" key="3">
    <source>
        <dbReference type="Proteomes" id="UP000751190"/>
    </source>
</evidence>
<evidence type="ECO:0000313" key="2">
    <source>
        <dbReference type="EMBL" id="KAG8456884.1"/>
    </source>
</evidence>
<feature type="transmembrane region" description="Helical" evidence="1">
    <location>
        <begin position="76"/>
        <end position="94"/>
    </location>
</feature>
<reference evidence="2" key="1">
    <citation type="submission" date="2021-05" db="EMBL/GenBank/DDBJ databases">
        <title>The genome of the haptophyte Pavlova lutheri (Diacronema luteri, Pavlovales) - a model for lipid biosynthesis in eukaryotic algae.</title>
        <authorList>
            <person name="Hulatt C.J."/>
            <person name="Posewitz M.C."/>
        </authorList>
    </citation>
    <scope>NUCLEOTIDE SEQUENCE</scope>
    <source>
        <strain evidence="2">NIVA-4/92</strain>
    </source>
</reference>
<dbReference type="InterPro" id="IPR029058">
    <property type="entry name" value="AB_hydrolase_fold"/>
</dbReference>
<comment type="caution">
    <text evidence="2">The sequence shown here is derived from an EMBL/GenBank/DDBJ whole genome shotgun (WGS) entry which is preliminary data.</text>
</comment>
<keyword evidence="3" id="KW-1185">Reference proteome</keyword>
<dbReference type="AlphaFoldDB" id="A0A8J5X3M0"/>
<gene>
    <name evidence="2" type="ORF">KFE25_005034</name>
</gene>
<keyword evidence="1" id="KW-0812">Transmembrane</keyword>
<feature type="transmembrane region" description="Helical" evidence="1">
    <location>
        <begin position="43"/>
        <end position="64"/>
    </location>
</feature>
<evidence type="ECO:0000256" key="1">
    <source>
        <dbReference type="SAM" id="Phobius"/>
    </source>
</evidence>
<dbReference type="OMA" id="CTESDCA"/>
<dbReference type="OrthoDB" id="164921at2759"/>
<dbReference type="Gene3D" id="3.40.50.1820">
    <property type="entry name" value="alpha/beta hydrolase"/>
    <property type="match status" value="1"/>
</dbReference>
<dbReference type="Proteomes" id="UP000751190">
    <property type="component" value="Unassembled WGS sequence"/>
</dbReference>
<organism evidence="2 3">
    <name type="scientific">Diacronema lutheri</name>
    <name type="common">Unicellular marine alga</name>
    <name type="synonym">Monochrysis lutheri</name>
    <dbReference type="NCBI Taxonomy" id="2081491"/>
    <lineage>
        <taxon>Eukaryota</taxon>
        <taxon>Haptista</taxon>
        <taxon>Haptophyta</taxon>
        <taxon>Pavlovophyceae</taxon>
        <taxon>Pavlovales</taxon>
        <taxon>Pavlovaceae</taxon>
        <taxon>Diacronema</taxon>
    </lineage>
</organism>
<feature type="transmembrane region" description="Helical" evidence="1">
    <location>
        <begin position="100"/>
        <end position="118"/>
    </location>
</feature>
<keyword evidence="1" id="KW-0472">Membrane</keyword>
<sequence>MFGRVSSLVLAATAALSLGALGIIVHGAIVAVPTPVLYNHYSSLWGAGMLWLVGVELVLLSRALDAGVPVGGATSAYFAAIGACALIYGVAYAVDTRFDNLVWGLLKALACAGAIIAVRRGARVPLDTDALEAGTSHNLLLAAGAGVCAYAATAYPPSGVLTTVLVNGERVAINVRCVSPPAGTPKPDVPRTHLPRLWLTSSPAHGATGDFFGLQHFLAGQGYASCAHDPPGYGSSARLRYVAVETGAYLPQLIEAIEPDGAQIALVAWGGGSSAAVQLGAGARGVDGNVRGRAFRIAAVVLINALPSSYEWAEAQRERGWTDAQRDAYRSASLRSRLSLTQLILSLASAWPLMPVVIPLMPPPAEYWPADRYAELRVAAWRPQLWVNQYWGLRAMVESRDEDDPLQEEMTRALQPNGARREFAHDERCSLGSPVVDFPEHTAALVSGLLAKLLD</sequence>
<name>A0A8J5X3M0_DIALT</name>
<dbReference type="EMBL" id="JAGTXO010000103">
    <property type="protein sequence ID" value="KAG8456884.1"/>
    <property type="molecule type" value="Genomic_DNA"/>
</dbReference>
<accession>A0A8J5X3M0</accession>
<dbReference type="SUPFAM" id="SSF53474">
    <property type="entry name" value="alpha/beta-Hydrolases"/>
    <property type="match status" value="1"/>
</dbReference>
<keyword evidence="1" id="KW-1133">Transmembrane helix</keyword>
<proteinExistence type="predicted"/>
<protein>
    <submittedName>
        <fullName evidence="2">Uncharacterized protein</fullName>
    </submittedName>
</protein>